<evidence type="ECO:0000313" key="1">
    <source>
        <dbReference type="EMBL" id="QBF73665.1"/>
    </source>
</evidence>
<dbReference type="AlphaFoldDB" id="A0A494WHH4"/>
<dbReference type="EMBL" id="CP036170">
    <property type="protein sequence ID" value="QBF73665.1"/>
    <property type="molecule type" value="Genomic_DNA"/>
</dbReference>
<gene>
    <name evidence="1" type="ORF">HDCHBGLK_01040</name>
</gene>
<name>A0A494WHH4_CLOS5</name>
<proteinExistence type="predicted"/>
<organism evidence="1 2">
    <name type="scientific">Clostridium scindens (strain ATCC 35704 / DSM 5676 / VPI 13733 / 19)</name>
    <dbReference type="NCBI Taxonomy" id="411468"/>
    <lineage>
        <taxon>Bacteria</taxon>
        <taxon>Bacillati</taxon>
        <taxon>Bacillota</taxon>
        <taxon>Clostridia</taxon>
        <taxon>Lachnospirales</taxon>
        <taxon>Lachnospiraceae</taxon>
    </lineage>
</organism>
<protein>
    <submittedName>
        <fullName evidence="1">Uncharacterized protein</fullName>
    </submittedName>
</protein>
<dbReference type="KEGG" id="csci:HDCHBGLK_01040"/>
<reference evidence="1 2" key="1">
    <citation type="journal article" date="2019" name="Appl. Environ. Microbiol.">
        <title>Clostridium scindens ATCC 35704: integration of nutritional requirements, the complete genome sequence, and global transcriptional responses to bile acids.</title>
        <authorList>
            <person name="Devendran S."/>
            <person name="Shrestha R."/>
            <person name="Alves J.M.P."/>
            <person name="Wolf P.G."/>
            <person name="Ly L."/>
            <person name="Hernandez A.G."/>
            <person name="Mendez-Garcia C."/>
            <person name="Inboden A."/>
            <person name="Wiley J."/>
            <person name="Paul O."/>
            <person name="Allen A."/>
            <person name="Springer E."/>
            <person name="Wright C.L."/>
            <person name="Fields C.J."/>
            <person name="Daniel S.L."/>
            <person name="Ridlon J.M."/>
        </authorList>
    </citation>
    <scope>NUCLEOTIDE SEQUENCE [LARGE SCALE GENOMIC DNA]</scope>
    <source>
        <strain evidence="1 2">ATCC 35704</strain>
    </source>
</reference>
<sequence>MEKYYNAKTIFYIYQLRHIWRKCITSISFYIIICNRSRSYHMALKRRLVHGEGRRFKKDVPGIDRL</sequence>
<accession>A0A494WHH4</accession>
<evidence type="ECO:0000313" key="2">
    <source>
        <dbReference type="Proteomes" id="UP000289664"/>
    </source>
</evidence>
<keyword evidence="2" id="KW-1185">Reference proteome</keyword>
<dbReference type="Proteomes" id="UP000289664">
    <property type="component" value="Chromosome"/>
</dbReference>